<sequence length="67" mass="7283">MRSAIGALADRLVTAVVPRSTAGACACGDTFWSACKAYAECPYARKALVRMSCDCRSYTIIQCDFCY</sequence>
<dbReference type="EMBL" id="VIVK01000001">
    <property type="protein sequence ID" value="TWD82531.1"/>
    <property type="molecule type" value="Genomic_DNA"/>
</dbReference>
<comment type="caution">
    <text evidence="1">The sequence shown here is derived from an EMBL/GenBank/DDBJ whole genome shotgun (WGS) entry which is preliminary data.</text>
</comment>
<gene>
    <name evidence="1" type="ORF">FB561_3664</name>
</gene>
<dbReference type="AlphaFoldDB" id="A0A561BUP0"/>
<reference evidence="1 2" key="1">
    <citation type="submission" date="2019-06" db="EMBL/GenBank/DDBJ databases">
        <title>Sequencing the genomes of 1000 actinobacteria strains.</title>
        <authorList>
            <person name="Klenk H.-P."/>
        </authorList>
    </citation>
    <scope>NUCLEOTIDE SEQUENCE [LARGE SCALE GENOMIC DNA]</scope>
    <source>
        <strain evidence="1 2">DSM 24683</strain>
    </source>
</reference>
<protein>
    <submittedName>
        <fullName evidence="1">Uncharacterized protein</fullName>
    </submittedName>
</protein>
<keyword evidence="2" id="KW-1185">Reference proteome</keyword>
<accession>A0A561BUP0</accession>
<evidence type="ECO:0000313" key="2">
    <source>
        <dbReference type="Proteomes" id="UP000318380"/>
    </source>
</evidence>
<organism evidence="1 2">
    <name type="scientific">Kribbella amoyensis</name>
    <dbReference type="NCBI Taxonomy" id="996641"/>
    <lineage>
        <taxon>Bacteria</taxon>
        <taxon>Bacillati</taxon>
        <taxon>Actinomycetota</taxon>
        <taxon>Actinomycetes</taxon>
        <taxon>Propionibacteriales</taxon>
        <taxon>Kribbellaceae</taxon>
        <taxon>Kribbella</taxon>
    </lineage>
</organism>
<name>A0A561BUP0_9ACTN</name>
<evidence type="ECO:0000313" key="1">
    <source>
        <dbReference type="EMBL" id="TWD82531.1"/>
    </source>
</evidence>
<dbReference type="Proteomes" id="UP000318380">
    <property type="component" value="Unassembled WGS sequence"/>
</dbReference>
<proteinExistence type="predicted"/>